<dbReference type="InterPro" id="IPR058742">
    <property type="entry name" value="DUF7989"/>
</dbReference>
<dbReference type="Pfam" id="PF25951">
    <property type="entry name" value="DUF7989"/>
    <property type="match status" value="1"/>
</dbReference>
<evidence type="ECO:0000313" key="2">
    <source>
        <dbReference type="EMBL" id="MFC7096223.1"/>
    </source>
</evidence>
<evidence type="ECO:0000313" key="3">
    <source>
        <dbReference type="Proteomes" id="UP001596388"/>
    </source>
</evidence>
<name>A0ABD5WWI6_9EURY</name>
<organism evidence="2 3">
    <name type="scientific">Halobaculum marinum</name>
    <dbReference type="NCBI Taxonomy" id="3031996"/>
    <lineage>
        <taxon>Archaea</taxon>
        <taxon>Methanobacteriati</taxon>
        <taxon>Methanobacteriota</taxon>
        <taxon>Stenosarchaea group</taxon>
        <taxon>Halobacteria</taxon>
        <taxon>Halobacteriales</taxon>
        <taxon>Haloferacaceae</taxon>
        <taxon>Halobaculum</taxon>
    </lineage>
</organism>
<dbReference type="Proteomes" id="UP001596388">
    <property type="component" value="Unassembled WGS sequence"/>
</dbReference>
<reference evidence="2 3" key="1">
    <citation type="journal article" date="2019" name="Int. J. Syst. Evol. Microbiol.">
        <title>The Global Catalogue of Microorganisms (GCM) 10K type strain sequencing project: providing services to taxonomists for standard genome sequencing and annotation.</title>
        <authorList>
            <consortium name="The Broad Institute Genomics Platform"/>
            <consortium name="The Broad Institute Genome Sequencing Center for Infectious Disease"/>
            <person name="Wu L."/>
            <person name="Ma J."/>
        </authorList>
    </citation>
    <scope>NUCLEOTIDE SEQUENCE [LARGE SCALE GENOMIC DNA]</scope>
    <source>
        <strain evidence="2 3">DT55</strain>
    </source>
</reference>
<feature type="region of interest" description="Disordered" evidence="1">
    <location>
        <begin position="1"/>
        <end position="41"/>
    </location>
</feature>
<proteinExistence type="predicted"/>
<protein>
    <submittedName>
        <fullName evidence="2">Uncharacterized protein</fullName>
    </submittedName>
</protein>
<feature type="compositionally biased region" description="Basic and acidic residues" evidence="1">
    <location>
        <begin position="21"/>
        <end position="41"/>
    </location>
</feature>
<dbReference type="GeneID" id="79269891"/>
<evidence type="ECO:0000256" key="1">
    <source>
        <dbReference type="SAM" id="MobiDB-lite"/>
    </source>
</evidence>
<accession>A0ABD5WWI6</accession>
<dbReference type="AlphaFoldDB" id="A0ABD5WWI6"/>
<keyword evidence="3" id="KW-1185">Reference proteome</keyword>
<feature type="compositionally biased region" description="Basic and acidic residues" evidence="1">
    <location>
        <begin position="1"/>
        <end position="10"/>
    </location>
</feature>
<dbReference type="EMBL" id="JBHTAG010000002">
    <property type="protein sequence ID" value="MFC7096223.1"/>
    <property type="molecule type" value="Genomic_DNA"/>
</dbReference>
<dbReference type="RefSeq" id="WP_276239299.1">
    <property type="nucleotide sequence ID" value="NZ_CP119989.1"/>
</dbReference>
<gene>
    <name evidence="2" type="ORF">ACFQKD_02810</name>
</gene>
<sequence length="41" mass="4559">MAERTMRDISHTAPNGASADRVWERGNEKPDVRTDGGDDDE</sequence>
<comment type="caution">
    <text evidence="2">The sequence shown here is derived from an EMBL/GenBank/DDBJ whole genome shotgun (WGS) entry which is preliminary data.</text>
</comment>